<dbReference type="EMBL" id="JARJLG010000170">
    <property type="protein sequence ID" value="KAJ7733052.1"/>
    <property type="molecule type" value="Genomic_DNA"/>
</dbReference>
<reference evidence="1" key="1">
    <citation type="submission" date="2023-03" db="EMBL/GenBank/DDBJ databases">
        <title>Massive genome expansion in bonnet fungi (Mycena s.s.) driven by repeated elements and novel gene families across ecological guilds.</title>
        <authorList>
            <consortium name="Lawrence Berkeley National Laboratory"/>
            <person name="Harder C.B."/>
            <person name="Miyauchi S."/>
            <person name="Viragh M."/>
            <person name="Kuo A."/>
            <person name="Thoen E."/>
            <person name="Andreopoulos B."/>
            <person name="Lu D."/>
            <person name="Skrede I."/>
            <person name="Drula E."/>
            <person name="Henrissat B."/>
            <person name="Morin E."/>
            <person name="Kohler A."/>
            <person name="Barry K."/>
            <person name="LaButti K."/>
            <person name="Morin E."/>
            <person name="Salamov A."/>
            <person name="Lipzen A."/>
            <person name="Mereny Z."/>
            <person name="Hegedus B."/>
            <person name="Baldrian P."/>
            <person name="Stursova M."/>
            <person name="Weitz H."/>
            <person name="Taylor A."/>
            <person name="Grigoriev I.V."/>
            <person name="Nagy L.G."/>
            <person name="Martin F."/>
            <person name="Kauserud H."/>
        </authorList>
    </citation>
    <scope>NUCLEOTIDE SEQUENCE</scope>
    <source>
        <strain evidence="1">CBHHK188m</strain>
    </source>
</reference>
<comment type="caution">
    <text evidence="1">The sequence shown here is derived from an EMBL/GenBank/DDBJ whole genome shotgun (WGS) entry which is preliminary data.</text>
</comment>
<dbReference type="Proteomes" id="UP001215280">
    <property type="component" value="Unassembled WGS sequence"/>
</dbReference>
<gene>
    <name evidence="1" type="ORF">DFH07DRAFT_684125</name>
</gene>
<dbReference type="AlphaFoldDB" id="A0AAD7I1U5"/>
<evidence type="ECO:0000313" key="1">
    <source>
        <dbReference type="EMBL" id="KAJ7733052.1"/>
    </source>
</evidence>
<sequence length="131" mass="15014">RRLDGSVNDFNVTMLEAIRNNMDIKFIRSGPAAKAILFCITDHITKSQLQAHIVYAALELAVNKLGEFDPMEDVVASRLGARRLLQKCAHSMISKQELSSQQVVLYLIDFEDHFTSREYKNLYWTSLETHI</sequence>
<feature type="non-terminal residue" evidence="1">
    <location>
        <position position="131"/>
    </location>
</feature>
<feature type="non-terminal residue" evidence="1">
    <location>
        <position position="1"/>
    </location>
</feature>
<name>A0AAD7I1U5_9AGAR</name>
<accession>A0AAD7I1U5</accession>
<keyword evidence="2" id="KW-1185">Reference proteome</keyword>
<protein>
    <submittedName>
        <fullName evidence="1">Uncharacterized protein</fullName>
    </submittedName>
</protein>
<proteinExistence type="predicted"/>
<evidence type="ECO:0000313" key="2">
    <source>
        <dbReference type="Proteomes" id="UP001215280"/>
    </source>
</evidence>
<organism evidence="1 2">
    <name type="scientific">Mycena maculata</name>
    <dbReference type="NCBI Taxonomy" id="230809"/>
    <lineage>
        <taxon>Eukaryota</taxon>
        <taxon>Fungi</taxon>
        <taxon>Dikarya</taxon>
        <taxon>Basidiomycota</taxon>
        <taxon>Agaricomycotina</taxon>
        <taxon>Agaricomycetes</taxon>
        <taxon>Agaricomycetidae</taxon>
        <taxon>Agaricales</taxon>
        <taxon>Marasmiineae</taxon>
        <taxon>Mycenaceae</taxon>
        <taxon>Mycena</taxon>
    </lineage>
</organism>